<feature type="compositionally biased region" description="Low complexity" evidence="1">
    <location>
        <begin position="180"/>
        <end position="199"/>
    </location>
</feature>
<protein>
    <submittedName>
        <fullName evidence="2">Uncharacterized protein</fullName>
    </submittedName>
</protein>
<evidence type="ECO:0000256" key="1">
    <source>
        <dbReference type="SAM" id="MobiDB-lite"/>
    </source>
</evidence>
<feature type="region of interest" description="Disordered" evidence="1">
    <location>
        <begin position="455"/>
        <end position="621"/>
    </location>
</feature>
<feature type="compositionally biased region" description="Polar residues" evidence="1">
    <location>
        <begin position="717"/>
        <end position="729"/>
    </location>
</feature>
<dbReference type="GeneID" id="25323443"/>
<feature type="region of interest" description="Disordered" evidence="1">
    <location>
        <begin position="902"/>
        <end position="929"/>
    </location>
</feature>
<feature type="compositionally biased region" description="Polar residues" evidence="1">
    <location>
        <begin position="296"/>
        <end position="310"/>
    </location>
</feature>
<feature type="compositionally biased region" description="Basic and acidic residues" evidence="1">
    <location>
        <begin position="157"/>
        <end position="167"/>
    </location>
</feature>
<reference evidence="2 3" key="1">
    <citation type="submission" date="2015-01" db="EMBL/GenBank/DDBJ databases">
        <title>The Genome Sequence of Exophiala xenobiotica CBS118157.</title>
        <authorList>
            <consortium name="The Broad Institute Genomics Platform"/>
            <person name="Cuomo C."/>
            <person name="de Hoog S."/>
            <person name="Gorbushina A."/>
            <person name="Stielow B."/>
            <person name="Teixiera M."/>
            <person name="Abouelleil A."/>
            <person name="Chapman S.B."/>
            <person name="Priest M."/>
            <person name="Young S.K."/>
            <person name="Wortman J."/>
            <person name="Nusbaum C."/>
            <person name="Birren B."/>
        </authorList>
    </citation>
    <scope>NUCLEOTIDE SEQUENCE [LARGE SCALE GENOMIC DNA]</scope>
    <source>
        <strain evidence="2 3">CBS 118157</strain>
    </source>
</reference>
<accession>A0A0D2F0H0</accession>
<feature type="compositionally biased region" description="Polar residues" evidence="1">
    <location>
        <begin position="584"/>
        <end position="593"/>
    </location>
</feature>
<dbReference type="AlphaFoldDB" id="A0A0D2F0H0"/>
<dbReference type="EMBL" id="KN847317">
    <property type="protein sequence ID" value="KIW61413.1"/>
    <property type="molecule type" value="Genomic_DNA"/>
</dbReference>
<feature type="region of interest" description="Disordered" evidence="1">
    <location>
        <begin position="131"/>
        <end position="203"/>
    </location>
</feature>
<dbReference type="HOGENOM" id="CLU_013291_0_0_1"/>
<dbReference type="STRING" id="348802.A0A0D2F0H0"/>
<sequence>MTSPTPSRPSLPAFGIRDLNGPEAPPGVVQLLDNQYDTTISAYPEALLSYVDDDDGEIITVGSSFELGQRLEEPARHSTLPVIPALRTSNESSENRLMHIFDIKKTSASLAVWREHEAYTSKIIREKTTSSAGSSSTSLAYPALDPAGAPSQVEAEGSDRTDNHVDEVASIDADTVEPNAAATQDSGTTATSTSTSTSAFSGKSLITPREEHLSTKLDKAFVGIFDGIESRLGPLADFLETTADGLRKLADKTANSDSSALEDVLGGFKDILTQVGEFGLGVAATINDEIEKSKAGQASPSSQNAHQQTVARPGEAPVSQPEKPHAPSKPDTARKRVSFDASTSSAQKPMSIPAPPVLEWCSLNGEGQKRCMTPQLTHASSTRHSIMDMESTDPDFSARYPPLLSPRKAKSVNELQKTTQGTASTLSNTALGSAAVRYPSVRQLEQEARATAFKLLADSKSREETPWQPELRPRKNDSYKPPSVEEDVETEKSATCPLKTPSLHPDSPIPLPGAWPELQTEDMSALPANTGPRSETVRLSRQSKATSLQSRAGASQRIDHPSSIPYPRPPVFPDALRRNPGFTRRNQTVSGTNPAARLNGPFDPLAHYPSLQPRPQRSQPDLNGWTRTAENTMKHKPSLPAFFPQRSATVNYTDRYIPRYVSPSVYLDRAREYAASKKSPKDNWFDGHHMPGPSYGVRYFSPFGARGETSNIAAVSTNQPEANGSTPQSPRAGVSDASSNSGSQKSAGLYPSGTTASHDSTNTSTPPGERLLRPTFLDRPLPKGPLPHAPEPPTTGTQTNNFQNFVARAAPEPYAPWPALFPATRPPYVPTSYATPQSNGVRGSSRVPPSVPTSCTAVNECIRALKDMGFGTTKDEMTRLIAVAGATAGNLEDAIDMLEEDREASEQLGYVSDVATNGSARGEQDELES</sequence>
<evidence type="ECO:0000313" key="2">
    <source>
        <dbReference type="EMBL" id="KIW61413.1"/>
    </source>
</evidence>
<keyword evidence="3" id="KW-1185">Reference proteome</keyword>
<dbReference type="OrthoDB" id="193499at2759"/>
<feature type="region of interest" description="Disordered" evidence="1">
    <location>
        <begin position="717"/>
        <end position="800"/>
    </location>
</feature>
<feature type="compositionally biased region" description="Low complexity" evidence="1">
    <location>
        <begin position="609"/>
        <end position="620"/>
    </location>
</feature>
<gene>
    <name evidence="2" type="ORF">PV05_01535</name>
</gene>
<feature type="compositionally biased region" description="Polar residues" evidence="1">
    <location>
        <begin position="531"/>
        <end position="553"/>
    </location>
</feature>
<proteinExistence type="predicted"/>
<name>A0A0D2F0H0_9EURO</name>
<feature type="region of interest" description="Disordered" evidence="1">
    <location>
        <begin position="1"/>
        <end position="21"/>
    </location>
</feature>
<feature type="compositionally biased region" description="Polar residues" evidence="1">
    <location>
        <begin position="736"/>
        <end position="766"/>
    </location>
</feature>
<dbReference type="RefSeq" id="XP_013321997.1">
    <property type="nucleotide sequence ID" value="XM_013466543.1"/>
</dbReference>
<organism evidence="2 3">
    <name type="scientific">Exophiala xenobiotica</name>
    <dbReference type="NCBI Taxonomy" id="348802"/>
    <lineage>
        <taxon>Eukaryota</taxon>
        <taxon>Fungi</taxon>
        <taxon>Dikarya</taxon>
        <taxon>Ascomycota</taxon>
        <taxon>Pezizomycotina</taxon>
        <taxon>Eurotiomycetes</taxon>
        <taxon>Chaetothyriomycetidae</taxon>
        <taxon>Chaetothyriales</taxon>
        <taxon>Herpotrichiellaceae</taxon>
        <taxon>Exophiala</taxon>
    </lineage>
</organism>
<feature type="compositionally biased region" description="Pro residues" evidence="1">
    <location>
        <begin position="782"/>
        <end position="793"/>
    </location>
</feature>
<feature type="region of interest" description="Disordered" evidence="1">
    <location>
        <begin position="293"/>
        <end position="355"/>
    </location>
</feature>
<feature type="compositionally biased region" description="Basic and acidic residues" evidence="1">
    <location>
        <begin position="457"/>
        <end position="478"/>
    </location>
</feature>
<dbReference type="Proteomes" id="UP000054342">
    <property type="component" value="Unassembled WGS sequence"/>
</dbReference>
<evidence type="ECO:0000313" key="3">
    <source>
        <dbReference type="Proteomes" id="UP000054342"/>
    </source>
</evidence>